<dbReference type="PANTHER" id="PTHR24213:SF0">
    <property type="entry name" value="ACTIN-BINDING LIM PROTEIN 3"/>
    <property type="match status" value="1"/>
</dbReference>
<dbReference type="SUPFAM" id="SSF57716">
    <property type="entry name" value="Glucocorticoid receptor-like (DNA-binding domain)"/>
    <property type="match status" value="1"/>
</dbReference>
<dbReference type="PANTHER" id="PTHR24213">
    <property type="entry name" value="ACTIN-BINDING LIM PROTEIN"/>
    <property type="match status" value="1"/>
</dbReference>
<sequence>SSTVIQCYRCGDTCKGEVVRVQSNHFHIRCFTCQ</sequence>
<keyword evidence="2" id="KW-1185">Reference proteome</keyword>
<protein>
    <submittedName>
        <fullName evidence="1">Actin-binding LIM protein 3</fullName>
    </submittedName>
</protein>
<organism evidence="1 2">
    <name type="scientific">Colius striatus</name>
    <name type="common">Speckled mousebird</name>
    <dbReference type="NCBI Taxonomy" id="57412"/>
    <lineage>
        <taxon>Eukaryota</taxon>
        <taxon>Metazoa</taxon>
        <taxon>Chordata</taxon>
        <taxon>Craniata</taxon>
        <taxon>Vertebrata</taxon>
        <taxon>Euteleostomi</taxon>
        <taxon>Archelosauria</taxon>
        <taxon>Archosauria</taxon>
        <taxon>Dinosauria</taxon>
        <taxon>Saurischia</taxon>
        <taxon>Theropoda</taxon>
        <taxon>Coelurosauria</taxon>
        <taxon>Aves</taxon>
        <taxon>Neognathae</taxon>
        <taxon>Neoaves</taxon>
        <taxon>Telluraves</taxon>
        <taxon>Coraciimorphae</taxon>
        <taxon>Coliiformes</taxon>
        <taxon>Coliidae</taxon>
        <taxon>Colius</taxon>
    </lineage>
</organism>
<dbReference type="GO" id="GO:0051015">
    <property type="term" value="F:actin filament binding"/>
    <property type="evidence" value="ECO:0007669"/>
    <property type="project" value="TreeGrafter"/>
</dbReference>
<evidence type="ECO:0000313" key="1">
    <source>
        <dbReference type="EMBL" id="KFP28380.1"/>
    </source>
</evidence>
<dbReference type="AlphaFoldDB" id="A0A091JUI0"/>
<evidence type="ECO:0000313" key="2">
    <source>
        <dbReference type="Proteomes" id="UP000053615"/>
    </source>
</evidence>
<dbReference type="Gene3D" id="2.10.110.10">
    <property type="entry name" value="Cysteine Rich Protein"/>
    <property type="match status" value="1"/>
</dbReference>
<dbReference type="Proteomes" id="UP000053615">
    <property type="component" value="Unassembled WGS sequence"/>
</dbReference>
<proteinExistence type="predicted"/>
<accession>A0A091JUI0</accession>
<dbReference type="GO" id="GO:0001725">
    <property type="term" value="C:stress fiber"/>
    <property type="evidence" value="ECO:0007669"/>
    <property type="project" value="TreeGrafter"/>
</dbReference>
<feature type="non-terminal residue" evidence="1">
    <location>
        <position position="34"/>
    </location>
</feature>
<dbReference type="EMBL" id="KK532290">
    <property type="protein sequence ID" value="KFP28380.1"/>
    <property type="molecule type" value="Genomic_DNA"/>
</dbReference>
<feature type="non-terminal residue" evidence="1">
    <location>
        <position position="1"/>
    </location>
</feature>
<name>A0A091JUI0_COLST</name>
<dbReference type="GO" id="GO:0060271">
    <property type="term" value="P:cilium assembly"/>
    <property type="evidence" value="ECO:0007669"/>
    <property type="project" value="TreeGrafter"/>
</dbReference>
<dbReference type="InterPro" id="IPR051618">
    <property type="entry name" value="Actin-binding_LIM"/>
</dbReference>
<gene>
    <name evidence="1" type="ORF">N325_12459</name>
</gene>
<dbReference type="GO" id="GO:0030032">
    <property type="term" value="P:lamellipodium assembly"/>
    <property type="evidence" value="ECO:0007669"/>
    <property type="project" value="TreeGrafter"/>
</dbReference>
<reference evidence="1 2" key="1">
    <citation type="submission" date="2014-04" db="EMBL/GenBank/DDBJ databases">
        <title>Genome evolution of avian class.</title>
        <authorList>
            <person name="Zhang G."/>
            <person name="Li C."/>
        </authorList>
    </citation>
    <scope>NUCLEOTIDE SEQUENCE [LARGE SCALE GENOMIC DNA]</scope>
    <source>
        <strain evidence="1">BGI_N325</strain>
    </source>
</reference>